<gene>
    <name evidence="10" type="ORF">SAMN05216431_107103</name>
</gene>
<dbReference type="Pfam" id="PF02632">
    <property type="entry name" value="BioY"/>
    <property type="match status" value="1"/>
</dbReference>
<feature type="transmembrane region" description="Helical" evidence="9">
    <location>
        <begin position="60"/>
        <end position="82"/>
    </location>
</feature>
<keyword evidence="6 9" id="KW-1133">Transmembrane helix</keyword>
<reference evidence="10 11" key="1">
    <citation type="submission" date="2016-10" db="EMBL/GenBank/DDBJ databases">
        <authorList>
            <person name="Varghese N."/>
            <person name="Submissions S."/>
        </authorList>
    </citation>
    <scope>NUCLEOTIDE SEQUENCE [LARGE SCALE GENOMIC DNA]</scope>
    <source>
        <strain evidence="10 11">WC1T17</strain>
    </source>
</reference>
<keyword evidence="4 8" id="KW-1003">Cell membrane</keyword>
<sequence>MKIKDITQMALMLALLIVLGLFPGIPLGFIPVPIVLQNLGVILAGLLLGPKKGTLTVGTFLLLVACGLPFLTGGSGGIAHFLSPTGGYLFAWLLTPWLMGSCEKIFNPKHQVVKEFIFIWLFGVLFIDGCGALWLSVYEHMSLIKALAANIAFIPGDSLKAVLALLLVQGLLKNKQLASQLQ</sequence>
<organism evidence="10 11">
    <name type="scientific">Ligilactobacillus ruminis</name>
    <dbReference type="NCBI Taxonomy" id="1623"/>
    <lineage>
        <taxon>Bacteria</taxon>
        <taxon>Bacillati</taxon>
        <taxon>Bacillota</taxon>
        <taxon>Bacilli</taxon>
        <taxon>Lactobacillales</taxon>
        <taxon>Lactobacillaceae</taxon>
        <taxon>Ligilactobacillus</taxon>
    </lineage>
</organism>
<dbReference type="PANTHER" id="PTHR34295">
    <property type="entry name" value="BIOTIN TRANSPORTER BIOY"/>
    <property type="match status" value="1"/>
</dbReference>
<keyword evidence="3 8" id="KW-0813">Transport</keyword>
<evidence type="ECO:0000256" key="2">
    <source>
        <dbReference type="ARBA" id="ARBA00010692"/>
    </source>
</evidence>
<evidence type="ECO:0000313" key="10">
    <source>
        <dbReference type="EMBL" id="SEM72512.1"/>
    </source>
</evidence>
<feature type="transmembrane region" description="Helical" evidence="9">
    <location>
        <begin position="88"/>
        <end position="106"/>
    </location>
</feature>
<evidence type="ECO:0000313" key="11">
    <source>
        <dbReference type="Proteomes" id="UP000182089"/>
    </source>
</evidence>
<dbReference type="Gene3D" id="1.10.1760.20">
    <property type="match status" value="1"/>
</dbReference>
<name>A0ABY1AC25_9LACO</name>
<evidence type="ECO:0000256" key="8">
    <source>
        <dbReference type="PIRNR" id="PIRNR016661"/>
    </source>
</evidence>
<dbReference type="Proteomes" id="UP000182089">
    <property type="component" value="Unassembled WGS sequence"/>
</dbReference>
<feature type="transmembrane region" description="Helical" evidence="9">
    <location>
        <begin position="7"/>
        <end position="24"/>
    </location>
</feature>
<dbReference type="EMBL" id="FOCC01000007">
    <property type="protein sequence ID" value="SEM72512.1"/>
    <property type="molecule type" value="Genomic_DNA"/>
</dbReference>
<dbReference type="PANTHER" id="PTHR34295:SF4">
    <property type="entry name" value="BIOTIN TRANSPORTER BIOY-RELATED"/>
    <property type="match status" value="1"/>
</dbReference>
<keyword evidence="7 8" id="KW-0472">Membrane</keyword>
<keyword evidence="5 9" id="KW-0812">Transmembrane</keyword>
<dbReference type="InterPro" id="IPR003784">
    <property type="entry name" value="BioY"/>
</dbReference>
<evidence type="ECO:0000256" key="9">
    <source>
        <dbReference type="SAM" id="Phobius"/>
    </source>
</evidence>
<proteinExistence type="inferred from homology"/>
<dbReference type="PIRSF" id="PIRSF016661">
    <property type="entry name" value="BioY"/>
    <property type="match status" value="1"/>
</dbReference>
<evidence type="ECO:0000256" key="6">
    <source>
        <dbReference type="ARBA" id="ARBA00022989"/>
    </source>
</evidence>
<protein>
    <recommendedName>
        <fullName evidence="8">Biotin transporter</fullName>
    </recommendedName>
</protein>
<accession>A0ABY1AC25</accession>
<evidence type="ECO:0000256" key="4">
    <source>
        <dbReference type="ARBA" id="ARBA00022475"/>
    </source>
</evidence>
<evidence type="ECO:0000256" key="5">
    <source>
        <dbReference type="ARBA" id="ARBA00022692"/>
    </source>
</evidence>
<comment type="subcellular location">
    <subcellularLocation>
        <location evidence="1 8">Cell membrane</location>
        <topology evidence="1 8">Multi-pass membrane protein</topology>
    </subcellularLocation>
</comment>
<comment type="caution">
    <text evidence="10">The sequence shown here is derived from an EMBL/GenBank/DDBJ whole genome shotgun (WGS) entry which is preliminary data.</text>
</comment>
<evidence type="ECO:0000256" key="3">
    <source>
        <dbReference type="ARBA" id="ARBA00022448"/>
    </source>
</evidence>
<feature type="transmembrane region" description="Helical" evidence="9">
    <location>
        <begin position="118"/>
        <end position="137"/>
    </location>
</feature>
<comment type="similarity">
    <text evidence="2 8">Belongs to the BioY family.</text>
</comment>
<evidence type="ECO:0000256" key="1">
    <source>
        <dbReference type="ARBA" id="ARBA00004651"/>
    </source>
</evidence>
<evidence type="ECO:0000256" key="7">
    <source>
        <dbReference type="ARBA" id="ARBA00023136"/>
    </source>
</evidence>